<evidence type="ECO:0000313" key="5">
    <source>
        <dbReference type="EMBL" id="VVC90644.1"/>
    </source>
</evidence>
<reference evidence="5 6" key="1">
    <citation type="submission" date="2017-07" db="EMBL/GenBank/DDBJ databases">
        <authorList>
            <person name="Talla V."/>
            <person name="Backstrom N."/>
        </authorList>
    </citation>
    <scope>NUCLEOTIDE SEQUENCE [LARGE SCALE GENOMIC DNA]</scope>
</reference>
<dbReference type="GO" id="GO:0008270">
    <property type="term" value="F:zinc ion binding"/>
    <property type="evidence" value="ECO:0007669"/>
    <property type="project" value="UniProtKB-KW"/>
</dbReference>
<accession>A0A5E4Q0A3</accession>
<organism evidence="5 6">
    <name type="scientific">Leptidea sinapis</name>
    <dbReference type="NCBI Taxonomy" id="189913"/>
    <lineage>
        <taxon>Eukaryota</taxon>
        <taxon>Metazoa</taxon>
        <taxon>Ecdysozoa</taxon>
        <taxon>Arthropoda</taxon>
        <taxon>Hexapoda</taxon>
        <taxon>Insecta</taxon>
        <taxon>Pterygota</taxon>
        <taxon>Neoptera</taxon>
        <taxon>Endopterygota</taxon>
        <taxon>Lepidoptera</taxon>
        <taxon>Glossata</taxon>
        <taxon>Ditrysia</taxon>
        <taxon>Papilionoidea</taxon>
        <taxon>Pieridae</taxon>
        <taxon>Dismorphiinae</taxon>
        <taxon>Leptidea</taxon>
    </lineage>
</organism>
<proteinExistence type="predicted"/>
<keyword evidence="2" id="KW-0863">Zinc-finger</keyword>
<keyword evidence="1" id="KW-0479">Metal-binding</keyword>
<keyword evidence="3" id="KW-0862">Zinc</keyword>
<dbReference type="Gene3D" id="2.20.25.240">
    <property type="match status" value="1"/>
</dbReference>
<sequence length="84" mass="9866">MYNHRNAKFTLSRFGRPVIQIGDMRFNLHFKAKHGSARRWLCNKRRTTGCRACVITIDDVIVKVKNQHNHQYIDLTPVKAENDD</sequence>
<evidence type="ECO:0000256" key="1">
    <source>
        <dbReference type="ARBA" id="ARBA00022723"/>
    </source>
</evidence>
<feature type="domain" description="FLYWCH-type" evidence="4">
    <location>
        <begin position="9"/>
        <end position="70"/>
    </location>
</feature>
<evidence type="ECO:0000256" key="3">
    <source>
        <dbReference type="ARBA" id="ARBA00022833"/>
    </source>
</evidence>
<evidence type="ECO:0000256" key="2">
    <source>
        <dbReference type="ARBA" id="ARBA00022771"/>
    </source>
</evidence>
<dbReference type="AlphaFoldDB" id="A0A5E4Q0A3"/>
<evidence type="ECO:0000259" key="4">
    <source>
        <dbReference type="Pfam" id="PF04500"/>
    </source>
</evidence>
<dbReference type="EMBL" id="FZQP02000837">
    <property type="protein sequence ID" value="VVC90644.1"/>
    <property type="molecule type" value="Genomic_DNA"/>
</dbReference>
<dbReference type="InterPro" id="IPR007588">
    <property type="entry name" value="Znf_FLYWCH"/>
</dbReference>
<keyword evidence="6" id="KW-1185">Reference proteome</keyword>
<name>A0A5E4Q0A3_9NEOP</name>
<protein>
    <recommendedName>
        <fullName evidence="4">FLYWCH-type domain-containing protein</fullName>
    </recommendedName>
</protein>
<dbReference type="Pfam" id="PF04500">
    <property type="entry name" value="FLYWCH"/>
    <property type="match status" value="1"/>
</dbReference>
<evidence type="ECO:0000313" key="6">
    <source>
        <dbReference type="Proteomes" id="UP000324832"/>
    </source>
</evidence>
<gene>
    <name evidence="5" type="ORF">LSINAPIS_LOCUS3511</name>
</gene>
<dbReference type="Proteomes" id="UP000324832">
    <property type="component" value="Unassembled WGS sequence"/>
</dbReference>